<protein>
    <submittedName>
        <fullName evidence="1">Uncharacterized protein</fullName>
    </submittedName>
</protein>
<reference evidence="1" key="1">
    <citation type="journal article" date="2020" name="Nature">
        <title>Giant virus diversity and host interactions through global metagenomics.</title>
        <authorList>
            <person name="Schulz F."/>
            <person name="Roux S."/>
            <person name="Paez-Espino D."/>
            <person name="Jungbluth S."/>
            <person name="Walsh D.A."/>
            <person name="Denef V.J."/>
            <person name="McMahon K.D."/>
            <person name="Konstantinidis K.T."/>
            <person name="Eloe-Fadrosh E.A."/>
            <person name="Kyrpides N.C."/>
            <person name="Woyke T."/>
        </authorList>
    </citation>
    <scope>NUCLEOTIDE SEQUENCE</scope>
    <source>
        <strain evidence="1">GVMAG-M-3300027833-19</strain>
    </source>
</reference>
<proteinExistence type="predicted"/>
<organism evidence="1">
    <name type="scientific">viral metagenome</name>
    <dbReference type="NCBI Taxonomy" id="1070528"/>
    <lineage>
        <taxon>unclassified sequences</taxon>
        <taxon>metagenomes</taxon>
        <taxon>organismal metagenomes</taxon>
    </lineage>
</organism>
<dbReference type="EMBL" id="MN740519">
    <property type="protein sequence ID" value="QHU30769.1"/>
    <property type="molecule type" value="Genomic_DNA"/>
</dbReference>
<sequence length="187" mass="22858">MSSTDNILYLKNALERVALLKEYDNIDHKNILSGLLHELYHYPLKVWSIELHNIMIYVIEHSIEIFRLVNIDIESYYNVTNRTDQCDKFIEVIKEIYKITKDKIDNISNYYLKEKYIAYQNECYKNILDISQDNNYIFYHIVNIAICFSIDKNKKYYFNYFLNKTINYTKKFYMSIFIDSQYWLKLY</sequence>
<accession>A0A6C0LIK7</accession>
<evidence type="ECO:0000313" key="1">
    <source>
        <dbReference type="EMBL" id="QHU30769.1"/>
    </source>
</evidence>
<dbReference type="AlphaFoldDB" id="A0A6C0LIK7"/>
<name>A0A6C0LIK7_9ZZZZ</name>